<organism evidence="6 7">
    <name type="scientific">Dryococelus australis</name>
    <dbReference type="NCBI Taxonomy" id="614101"/>
    <lineage>
        <taxon>Eukaryota</taxon>
        <taxon>Metazoa</taxon>
        <taxon>Ecdysozoa</taxon>
        <taxon>Arthropoda</taxon>
        <taxon>Hexapoda</taxon>
        <taxon>Insecta</taxon>
        <taxon>Pterygota</taxon>
        <taxon>Neoptera</taxon>
        <taxon>Polyneoptera</taxon>
        <taxon>Phasmatodea</taxon>
        <taxon>Verophasmatodea</taxon>
        <taxon>Anareolatae</taxon>
        <taxon>Phasmatidae</taxon>
        <taxon>Eurycanthinae</taxon>
        <taxon>Dryococelus</taxon>
    </lineage>
</organism>
<dbReference type="SUPFAM" id="SSF52833">
    <property type="entry name" value="Thioredoxin-like"/>
    <property type="match status" value="1"/>
</dbReference>
<dbReference type="InterPro" id="IPR036249">
    <property type="entry name" value="Thioredoxin-like_sf"/>
</dbReference>
<comment type="similarity">
    <text evidence="3">Belongs to the GST superfamily. Sigma family.</text>
</comment>
<evidence type="ECO:0000313" key="7">
    <source>
        <dbReference type="Proteomes" id="UP001159363"/>
    </source>
</evidence>
<dbReference type="Gene3D" id="1.20.1050.130">
    <property type="match status" value="1"/>
</dbReference>
<dbReference type="CDD" id="cd03039">
    <property type="entry name" value="GST_N_Sigma_like"/>
    <property type="match status" value="1"/>
</dbReference>
<evidence type="ECO:0000259" key="5">
    <source>
        <dbReference type="PROSITE" id="PS50404"/>
    </source>
</evidence>
<dbReference type="EMBL" id="JARBHB010000002">
    <property type="protein sequence ID" value="KAJ8894209.1"/>
    <property type="molecule type" value="Genomic_DNA"/>
</dbReference>
<proteinExistence type="inferred from homology"/>
<name>A0ABQ9IC08_9NEOP</name>
<comment type="catalytic activity">
    <reaction evidence="4">
        <text>RX + glutathione = an S-substituted glutathione + a halide anion + H(+)</text>
        <dbReference type="Rhea" id="RHEA:16437"/>
        <dbReference type="ChEBI" id="CHEBI:15378"/>
        <dbReference type="ChEBI" id="CHEBI:16042"/>
        <dbReference type="ChEBI" id="CHEBI:17792"/>
        <dbReference type="ChEBI" id="CHEBI:57925"/>
        <dbReference type="ChEBI" id="CHEBI:90779"/>
        <dbReference type="EC" id="2.5.1.18"/>
    </reaction>
</comment>
<evidence type="ECO:0000256" key="3">
    <source>
        <dbReference type="ARBA" id="ARBA00038317"/>
    </source>
</evidence>
<evidence type="ECO:0000256" key="4">
    <source>
        <dbReference type="ARBA" id="ARBA00047960"/>
    </source>
</evidence>
<sequence>MAPKYKLIYFSLNALGEPIRLLLSYGNQEFEDFRIEREKWPSIKTTMPFGKAPVLEIDGKQAHQSITICRYLGKKFGLAGKNDWEDLEIDAIVDIIVDFRTCEIKNPSELPYSNLDSVGKQIMFVEASFE</sequence>
<dbReference type="PANTHER" id="PTHR11571:SF224">
    <property type="entry name" value="HEMATOPOIETIC PROSTAGLANDIN D SYNTHASE"/>
    <property type="match status" value="1"/>
</dbReference>
<keyword evidence="7" id="KW-1185">Reference proteome</keyword>
<dbReference type="InterPro" id="IPR004045">
    <property type="entry name" value="Glutathione_S-Trfase_N"/>
</dbReference>
<dbReference type="PANTHER" id="PTHR11571">
    <property type="entry name" value="GLUTATHIONE S-TRANSFERASE"/>
    <property type="match status" value="1"/>
</dbReference>
<protein>
    <recommendedName>
        <fullName evidence="1">glutathione transferase</fullName>
        <ecNumber evidence="1">2.5.1.18</ecNumber>
    </recommendedName>
</protein>
<gene>
    <name evidence="6" type="ORF">PR048_006819</name>
</gene>
<reference evidence="6 7" key="1">
    <citation type="submission" date="2023-02" db="EMBL/GenBank/DDBJ databases">
        <title>LHISI_Scaffold_Assembly.</title>
        <authorList>
            <person name="Stuart O.P."/>
            <person name="Cleave R."/>
            <person name="Magrath M.J.L."/>
            <person name="Mikheyev A.S."/>
        </authorList>
    </citation>
    <scope>NUCLEOTIDE SEQUENCE [LARGE SCALE GENOMIC DNA]</scope>
    <source>
        <strain evidence="6">Daus_M_001</strain>
        <tissue evidence="6">Leg muscle</tissue>
    </source>
</reference>
<dbReference type="EC" id="2.5.1.18" evidence="1"/>
<evidence type="ECO:0000256" key="2">
    <source>
        <dbReference type="ARBA" id="ARBA00022679"/>
    </source>
</evidence>
<dbReference type="PROSITE" id="PS50404">
    <property type="entry name" value="GST_NTER"/>
    <property type="match status" value="1"/>
</dbReference>
<comment type="caution">
    <text evidence="6">The sequence shown here is derived from an EMBL/GenBank/DDBJ whole genome shotgun (WGS) entry which is preliminary data.</text>
</comment>
<dbReference type="SFLD" id="SFLDS00019">
    <property type="entry name" value="Glutathione_Transferase_(cytos"/>
    <property type="match status" value="1"/>
</dbReference>
<keyword evidence="2" id="KW-0808">Transferase</keyword>
<dbReference type="InterPro" id="IPR050213">
    <property type="entry name" value="GST_superfamily"/>
</dbReference>
<feature type="domain" description="GST N-terminal" evidence="5">
    <location>
        <begin position="3"/>
        <end position="80"/>
    </location>
</feature>
<dbReference type="Proteomes" id="UP001159363">
    <property type="component" value="Chromosome 2"/>
</dbReference>
<dbReference type="Pfam" id="PF02798">
    <property type="entry name" value="GST_N"/>
    <property type="match status" value="1"/>
</dbReference>
<evidence type="ECO:0000256" key="1">
    <source>
        <dbReference type="ARBA" id="ARBA00012452"/>
    </source>
</evidence>
<evidence type="ECO:0000313" key="6">
    <source>
        <dbReference type="EMBL" id="KAJ8894209.1"/>
    </source>
</evidence>
<accession>A0ABQ9IC08</accession>
<dbReference type="InterPro" id="IPR040079">
    <property type="entry name" value="Glutathione_S-Trfase"/>
</dbReference>